<dbReference type="SUPFAM" id="SSF55073">
    <property type="entry name" value="Nucleotide cyclase"/>
    <property type="match status" value="1"/>
</dbReference>
<feature type="transmembrane region" description="Helical" evidence="2">
    <location>
        <begin position="231"/>
        <end position="251"/>
    </location>
</feature>
<dbReference type="InterPro" id="IPR029787">
    <property type="entry name" value="Nucleotide_cyclase"/>
</dbReference>
<name>A0A6J4T6K8_9ACTN</name>
<feature type="transmembrane region" description="Helical" evidence="2">
    <location>
        <begin position="6"/>
        <end position="27"/>
    </location>
</feature>
<proteinExistence type="predicted"/>
<evidence type="ECO:0000256" key="1">
    <source>
        <dbReference type="SAM" id="MobiDB-lite"/>
    </source>
</evidence>
<evidence type="ECO:0000256" key="2">
    <source>
        <dbReference type="SAM" id="Phobius"/>
    </source>
</evidence>
<evidence type="ECO:0000313" key="4">
    <source>
        <dbReference type="EMBL" id="CAA9515371.1"/>
    </source>
</evidence>
<dbReference type="PANTHER" id="PTHR45138:SF9">
    <property type="entry name" value="DIGUANYLATE CYCLASE DGCM-RELATED"/>
    <property type="match status" value="1"/>
</dbReference>
<dbReference type="InterPro" id="IPR000160">
    <property type="entry name" value="GGDEF_dom"/>
</dbReference>
<dbReference type="Pfam" id="PF00990">
    <property type="entry name" value="GGDEF"/>
    <property type="match status" value="1"/>
</dbReference>
<keyword evidence="2" id="KW-0812">Transmembrane</keyword>
<dbReference type="PANTHER" id="PTHR45138">
    <property type="entry name" value="REGULATORY COMPONENTS OF SENSORY TRANSDUCTION SYSTEM"/>
    <property type="match status" value="1"/>
</dbReference>
<dbReference type="Gene3D" id="3.30.70.270">
    <property type="match status" value="1"/>
</dbReference>
<protein>
    <recommendedName>
        <fullName evidence="3">GGDEF domain-containing protein</fullName>
    </recommendedName>
</protein>
<keyword evidence="2" id="KW-1133">Transmembrane helix</keyword>
<dbReference type="EMBL" id="CADCVQ010000124">
    <property type="protein sequence ID" value="CAA9515371.1"/>
    <property type="molecule type" value="Genomic_DNA"/>
</dbReference>
<gene>
    <name evidence="4" type="ORF">AVDCRST_MAG67-3067</name>
</gene>
<dbReference type="GO" id="GO:0052621">
    <property type="term" value="F:diguanylate cyclase activity"/>
    <property type="evidence" value="ECO:0007669"/>
    <property type="project" value="TreeGrafter"/>
</dbReference>
<dbReference type="NCBIfam" id="TIGR00254">
    <property type="entry name" value="GGDEF"/>
    <property type="match status" value="1"/>
</dbReference>
<accession>A0A6J4T6K8</accession>
<reference evidence="4" key="1">
    <citation type="submission" date="2020-02" db="EMBL/GenBank/DDBJ databases">
        <authorList>
            <person name="Meier V. D."/>
        </authorList>
    </citation>
    <scope>NUCLEOTIDE SEQUENCE</scope>
    <source>
        <strain evidence="4">AVDCRST_MAG67</strain>
    </source>
</reference>
<keyword evidence="2" id="KW-0472">Membrane</keyword>
<dbReference type="PROSITE" id="PS50887">
    <property type="entry name" value="GGDEF"/>
    <property type="match status" value="1"/>
</dbReference>
<dbReference type="InterPro" id="IPR043128">
    <property type="entry name" value="Rev_trsase/Diguanyl_cyclase"/>
</dbReference>
<dbReference type="InterPro" id="IPR050469">
    <property type="entry name" value="Diguanylate_Cyclase"/>
</dbReference>
<dbReference type="SMART" id="SM00267">
    <property type="entry name" value="GGDEF"/>
    <property type="match status" value="1"/>
</dbReference>
<evidence type="ECO:0000259" key="3">
    <source>
        <dbReference type="PROSITE" id="PS50887"/>
    </source>
</evidence>
<feature type="region of interest" description="Disordered" evidence="1">
    <location>
        <begin position="420"/>
        <end position="439"/>
    </location>
</feature>
<feature type="domain" description="GGDEF" evidence="3">
    <location>
        <begin position="296"/>
        <end position="432"/>
    </location>
</feature>
<dbReference type="AlphaFoldDB" id="A0A6J4T6K8"/>
<sequence length="439" mass="47974">MNFRNRLALFFVLVVVVPMLAVAFMLFRLIGQSENGKSDAAIAAQHDVAQRLFGEQRARANRAIRDVVADDRVLRSSIADGELRRAAKRARQLVKFHGIERILLVRDRRAILQAGDKTALAPAVRRVESSTGRSLGRLEVSVIDAGAYARRVRQITGLHAVVRNGRASLASTVPLAAMRELPADGDEIAVGGRTYRVVSFNDPSAFTGQRLRVSTLGTIEGTGERIRNGRLTAGLILLGFFLIAIACAVLVSKENVQLHETVVLASVTDERTGLANSRAFREALTDEIERSKRYGTAVGLVLMDLDGFGRFNKIYGQQQGNVVLREVARVLRETSREVDHPARPNIGDEFAIIVPGTDLEGTFNLAERVRERIDALRITSLDGQPEITVTTSCGVAAVPPVAADERMLFAAADGALREAKRAGKNRTMRARWPPDEGRA</sequence>
<dbReference type="CDD" id="cd01949">
    <property type="entry name" value="GGDEF"/>
    <property type="match status" value="1"/>
</dbReference>
<organism evidence="4">
    <name type="scientific">uncultured Solirubrobacteraceae bacterium</name>
    <dbReference type="NCBI Taxonomy" id="1162706"/>
    <lineage>
        <taxon>Bacteria</taxon>
        <taxon>Bacillati</taxon>
        <taxon>Actinomycetota</taxon>
        <taxon>Thermoleophilia</taxon>
        <taxon>Solirubrobacterales</taxon>
        <taxon>Solirubrobacteraceae</taxon>
        <taxon>environmental samples</taxon>
    </lineage>
</organism>